<reference evidence="2" key="1">
    <citation type="submission" date="2023-10" db="EMBL/GenBank/DDBJ databases">
        <authorList>
            <person name="Chen Y."/>
            <person name="Shah S."/>
            <person name="Dougan E. K."/>
            <person name="Thang M."/>
            <person name="Chan C."/>
        </authorList>
    </citation>
    <scope>NUCLEOTIDE SEQUENCE [LARGE SCALE GENOMIC DNA]</scope>
</reference>
<proteinExistence type="predicted"/>
<dbReference type="InterPro" id="IPR001214">
    <property type="entry name" value="SET_dom"/>
</dbReference>
<dbReference type="InterPro" id="IPR046341">
    <property type="entry name" value="SET_dom_sf"/>
</dbReference>
<comment type="caution">
    <text evidence="2">The sequence shown here is derived from an EMBL/GenBank/DDBJ whole genome shotgun (WGS) entry which is preliminary data.</text>
</comment>
<evidence type="ECO:0000313" key="2">
    <source>
        <dbReference type="EMBL" id="CAK0789245.1"/>
    </source>
</evidence>
<dbReference type="Proteomes" id="UP001189429">
    <property type="component" value="Unassembled WGS sequence"/>
</dbReference>
<feature type="domain" description="SET" evidence="1">
    <location>
        <begin position="202"/>
        <end position="307"/>
    </location>
</feature>
<dbReference type="SMART" id="SM00317">
    <property type="entry name" value="SET"/>
    <property type="match status" value="1"/>
</dbReference>
<dbReference type="PROSITE" id="PS50280">
    <property type="entry name" value="SET"/>
    <property type="match status" value="1"/>
</dbReference>
<gene>
    <name evidence="2" type="ORF">PCOR1329_LOCUS873</name>
</gene>
<evidence type="ECO:0000259" key="1">
    <source>
        <dbReference type="PROSITE" id="PS50280"/>
    </source>
</evidence>
<name>A0ABN9PCY0_9DINO</name>
<accession>A0ABN9PCY0</accession>
<organism evidence="2 3">
    <name type="scientific">Prorocentrum cordatum</name>
    <dbReference type="NCBI Taxonomy" id="2364126"/>
    <lineage>
        <taxon>Eukaryota</taxon>
        <taxon>Sar</taxon>
        <taxon>Alveolata</taxon>
        <taxon>Dinophyceae</taxon>
        <taxon>Prorocentrales</taxon>
        <taxon>Prorocentraceae</taxon>
        <taxon>Prorocentrum</taxon>
    </lineage>
</organism>
<protein>
    <recommendedName>
        <fullName evidence="1">SET domain-containing protein</fullName>
    </recommendedName>
</protein>
<dbReference type="EMBL" id="CAUYUJ010000203">
    <property type="protein sequence ID" value="CAK0789245.1"/>
    <property type="molecule type" value="Genomic_DNA"/>
</dbReference>
<dbReference type="Gene3D" id="2.170.270.10">
    <property type="entry name" value="SET domain"/>
    <property type="match status" value="1"/>
</dbReference>
<sequence>MADLGERLSELHEVLVRRCQHSAQMGWRDDRGSRVRILGRHIGRISAANRTRGYSSQWGLEVRLDATGCGHGVWLATRQRAPNELVEACPLFSTPCTVEQMSESELLASGAFAVQRAGALHLAMPFGFSCLYRRVDFGMNIEPMLDGSELRWVATSLISEGQELLAPAGWHQLLARPVTVSAPKIIVDARSMPLEKLAPLGSCLRHGASPVHGTGVFCTRSCEEGQILELCPVVRLNGEARHLLRDYAMRFSSGHEPDILLALGLGALFNHSPDPHIDWFHDVDMDTIVFVARRSIIVDEEVFIDYGHSYFVSRGVMPSEREVDCEHCSLGDSIG</sequence>
<dbReference type="Pfam" id="PF00856">
    <property type="entry name" value="SET"/>
    <property type="match status" value="1"/>
</dbReference>
<dbReference type="SUPFAM" id="SSF82199">
    <property type="entry name" value="SET domain"/>
    <property type="match status" value="1"/>
</dbReference>
<keyword evidence="3" id="KW-1185">Reference proteome</keyword>
<evidence type="ECO:0000313" key="3">
    <source>
        <dbReference type="Proteomes" id="UP001189429"/>
    </source>
</evidence>